<feature type="compositionally biased region" description="Basic residues" evidence="10">
    <location>
        <begin position="2544"/>
        <end position="2556"/>
    </location>
</feature>
<feature type="compositionally biased region" description="Basic residues" evidence="10">
    <location>
        <begin position="1484"/>
        <end position="1502"/>
    </location>
</feature>
<dbReference type="PANTHER" id="PTHR13944">
    <property type="entry name" value="AGAP007712-PA"/>
    <property type="match status" value="1"/>
</dbReference>
<dbReference type="PROSITE" id="PS00479">
    <property type="entry name" value="ZF_DAG_PE_1"/>
    <property type="match status" value="1"/>
</dbReference>
<sequence length="2581" mass="282687">MKLNPQQAPLYGECLLTVQLCDEERFRDEEDVEFYLLFSGTTQRHLTTTLRISHVTLQAVCPAHNCCESVQVTLCSARPGHPVDTVAEDCFQFVQDLAFDMAQFLVSSAGQDEGLEGAMLLDECQIPLQECERLDESLALALRHLTLPEGWSVLGTNLSSTTAHAPQETLLHFAARRGLRQVAVFLLQQPGGREALRVPNKQGVTPAGVAEKKGHSHLHQLLTQEEALSQSRPLTISSEGGVVRYHPRLHTYTLTVGTAPGCPAPSLQKDVEELRRVVRHHAESKGGPLSQPPFELLNGAQECSTGPGAVTEKACLDWLQQPAPRGAEESSEQGEVGFPGQPGRAGDRQSEDEPAVHPDPTERPPSDGSEGDGTRPCQNSGRDYQAREEGAEGLAAAGVGDSGKASDKGSDTVQSLTESERDASVAPSCGKQPEEADTALGAVSGLQGGGEEPGAENQEEGRPVETAGHVEDDPGGGGGTAETDMGHTQSQEYSETSEPDGEECAQEVERDKVKTKEVTSGGESSHDSVHGGEGGSEDGGMSVAESGGEDGGEKRNDEIASECPSLSPIFPIPSEAEFQSHTSGSEPSQEVAAVDCSTENECEDTEVKNNCTPELEREPGACGESCASAETETGNLTDGASSTAEQSESTDGPLSHTEEEDAPVSHSVAQTNEQAPCSAQPSAEEADTEEKAMDGTEERVAEERHQESQSDCLETESQEVTSTNSDITSCSLPEAASAMDGDGDEGDAIPEVAPMVSSKEESFQSINSSVAEPSLLLQEAKEAEVSGETLATQAAVSPEQEETATPSQTDQTLSCRDVVSPSETVSDAQHEGECLEELVTSPAEEPSSSEDAVTEEPSPESPSHTASESNGCRSELPEESRASELKQENQEAPLGPEVSESESAAPSDLKEEEGHTPAPPETQTEQGEEEETAKEEEDTLSIQESGPEILEAETTTEAGPVNTGDSGPENVPSLPEETTEDTPDRTGDTPRPDTENEEGAAREDSDLAAGEAPSLPPSDEEEGDPAVPTCLETVCEIAIPADCDPISPSTAGTPVLLDAAVVSPLGLERVEEEAEDIEETSTESGEGPHTTAALEDKETVPEGDEVDSRRKSSSSDGAETTRDTAEIHREKDAFYSIDPCADPTLLEKKQSSECPESPVSPTPKSVCSSVSTTQRDSYSDADGFFSTDTGEDSVFRKAEEPVTGDSTSEVSVSCSSTDDTASVGPPSSTPDSCVDTRRWSSEEVRQPGGAVGAEAEEEEKDRLTEVPVRSAILRSSIRSLSPFRRHSWGPGKNPGGEAEMNQRSSLRSLGDGKPTFHRRSMSWCPSEVPLSSDPDEISSRSYSLEGLTADREGVKDSPPQGASPRDPRRLPRQESEERGSLVSLTEEEQESDLGECSSLDSQKSGRLRPVRHSCPSMTLPLTKSVSMLAISQRELDGMRTLPSSSGSLGYSISEEDPGPLRSDSEGKGVTKVSRTFSYLKSKMYKKTKGQRQSHSTPCHRSRTSSTFPRCRHGIASSAAVEAAAGSRAMLYRKFFEGQGRSLKLKDFLGLEEKDKSRDKEKEAKEKEKQTLNGHFFSAVNSALPVQCYQCNKAINTKDASYCTNCNAHVHKGCRETLPLCAKVKMKQQKQQQQYAVPDSASMPAVTLRSKTTAPRERPWSAISAPDDPAVVMGPRRHTSIMAFNSSNLSKSISISNIAGPVFDEMPLKSLRYLSQSTDSLHKTSKVNESTESLTDEGTEMMDSQLMGEFETDAKELEADSWSFTVDKKYLKQLKKDVIKRQDVIYELIQTEMHHVRTLKIMADVYSKGLVKEVQLELQTVERIFPVLEDLLEIHTGFFSRILERKRESQQEGKDGGFVIRKIGDVLVTQFSGSNAERMKKVYGKFCSRHSEAVNFYKELYTKDKRFQAFIKKKMSSTIVRRLGIPECILLVTQRITKYPVLLQRILQHTKENEEDHKDVTQALRLVKEVIAAVDSKVNEHEKKRRLKEVYSRTDSKSIMRMKSGQMFAREDLMRGRRLLHDGALQLKNSAGRLKEVQALLLSDVFVFLQEKDQKYVFASLDQRSTVISLQKLIVREVANEEKGLFLITAGIEKPEMVEVHASTKDERNTWMQLIQEAMHSMEKDEDEGIPSETEEDKRLLETKAKEMRDQLRKKDEQIVALLEEKVKLFRDMCDSGASDDGSTKTRMLFRASAEEVPKGEPVMKDALKEVETLQTLVNGSLGGAMGQLESASGVGPVCLPRRAETFGGFDSHQMSISKNGDKDEGEDSPDLRRTESDSVLKKGGNANLLLLLKRNSEQVLHSVTHLHDLLNTLQAVVVQQDSFIEEQRQALSERSASRPSSRPSSLIEQEKQRSLEKQRQEAANLQRQQAAHAEERRRREREWEAREQALGDREAVLNTQEEEAQRRRKDLESERQQLQACKEEYQKDLERLRDAQRRLERDKEQLRREQERLEQMRIAEEKMMKRTSSTASEDSLMFQSSGSLDRDVGECELSSSPRKDSLSRLDSKRKGKNLNPFASNPSQKAQSGESQNQIPTRLLQLAKKDKKDKKKKKSKGQHSQPAESTHLPVSDQPVDGEIFFC</sequence>
<dbReference type="EMBL" id="JAFDVH010000011">
    <property type="protein sequence ID" value="KAG7468181.1"/>
    <property type="molecule type" value="Genomic_DNA"/>
</dbReference>
<keyword evidence="4" id="KW-0344">Guanine-nucleotide releasing factor</keyword>
<dbReference type="Gene3D" id="1.25.40.20">
    <property type="entry name" value="Ankyrin repeat-containing domain"/>
    <property type="match status" value="1"/>
</dbReference>
<dbReference type="Gene3D" id="1.20.900.10">
    <property type="entry name" value="Dbl homology (DH) domain"/>
    <property type="match status" value="1"/>
</dbReference>
<dbReference type="SMART" id="SM00233">
    <property type="entry name" value="PH"/>
    <property type="match status" value="1"/>
</dbReference>
<dbReference type="FunFam" id="2.30.29.30:FF:000021">
    <property type="entry name" value="Rho guanine nucleotide exchange factor 2"/>
    <property type="match status" value="1"/>
</dbReference>
<feature type="region of interest" description="Disordered" evidence="10">
    <location>
        <begin position="2249"/>
        <end position="2279"/>
    </location>
</feature>
<evidence type="ECO:0000256" key="6">
    <source>
        <dbReference type="ARBA" id="ARBA00022771"/>
    </source>
</evidence>
<evidence type="ECO:0000256" key="1">
    <source>
        <dbReference type="ARBA" id="ARBA00004496"/>
    </source>
</evidence>
<dbReference type="GO" id="GO:0005737">
    <property type="term" value="C:cytoplasm"/>
    <property type="evidence" value="ECO:0007669"/>
    <property type="project" value="UniProtKB-SubCell"/>
</dbReference>
<feature type="compositionally biased region" description="Polar residues" evidence="10">
    <location>
        <begin position="667"/>
        <end position="681"/>
    </location>
</feature>
<feature type="compositionally biased region" description="Low complexity" evidence="10">
    <location>
        <begin position="1205"/>
        <end position="1223"/>
    </location>
</feature>
<dbReference type="SUPFAM" id="SSF48065">
    <property type="entry name" value="DBL homology domain (DH-domain)"/>
    <property type="match status" value="1"/>
</dbReference>
<feature type="compositionally biased region" description="Basic and acidic residues" evidence="10">
    <location>
        <begin position="2372"/>
        <end position="2395"/>
    </location>
</feature>
<dbReference type="CDD" id="cd00160">
    <property type="entry name" value="RhoGEF"/>
    <property type="match status" value="1"/>
</dbReference>
<feature type="domain" description="Phorbol-ester/DAG-type" evidence="13">
    <location>
        <begin position="1573"/>
        <end position="1620"/>
    </location>
</feature>
<feature type="compositionally biased region" description="Polar residues" evidence="10">
    <location>
        <begin position="803"/>
        <end position="814"/>
    </location>
</feature>
<feature type="region of interest" description="Disordered" evidence="10">
    <location>
        <begin position="2462"/>
        <end position="2575"/>
    </location>
</feature>
<dbReference type="SMART" id="SM00109">
    <property type="entry name" value="C1"/>
    <property type="match status" value="1"/>
</dbReference>
<dbReference type="Proteomes" id="UP001046870">
    <property type="component" value="Chromosome 11"/>
</dbReference>
<keyword evidence="7" id="KW-0862">Zinc</keyword>
<dbReference type="InterPro" id="IPR041020">
    <property type="entry name" value="PH_16"/>
</dbReference>
<feature type="compositionally biased region" description="Basic and acidic residues" evidence="10">
    <location>
        <begin position="1234"/>
        <end position="1245"/>
    </location>
</feature>
<feature type="region of interest" description="Disordered" evidence="10">
    <location>
        <begin position="1438"/>
        <end position="1468"/>
    </location>
</feature>
<dbReference type="GO" id="GO:0071875">
    <property type="term" value="P:adrenergic receptor signaling pathway"/>
    <property type="evidence" value="ECO:0007669"/>
    <property type="project" value="TreeGrafter"/>
</dbReference>
<feature type="compositionally biased region" description="Basic and acidic residues" evidence="10">
    <location>
        <begin position="1119"/>
        <end position="1133"/>
    </location>
</feature>
<dbReference type="InterPro" id="IPR046349">
    <property type="entry name" value="C1-like_sf"/>
</dbReference>
<feature type="compositionally biased region" description="Basic and acidic residues" evidence="10">
    <location>
        <begin position="1365"/>
        <end position="1379"/>
    </location>
</feature>
<feature type="domain" description="DH" evidence="12">
    <location>
        <begin position="1779"/>
        <end position="1976"/>
    </location>
</feature>
<proteinExistence type="predicted"/>
<keyword evidence="6" id="KW-0863">Zinc-finger</keyword>
<dbReference type="SUPFAM" id="SSF57889">
    <property type="entry name" value="Cysteine-rich domain"/>
    <property type="match status" value="1"/>
</dbReference>
<name>A0A9D3PXV9_MEGAT</name>
<dbReference type="InterPro" id="IPR051632">
    <property type="entry name" value="Rho_GEF"/>
</dbReference>
<dbReference type="CDD" id="cd13392">
    <property type="entry name" value="PH_AKAP13"/>
    <property type="match status" value="1"/>
</dbReference>
<feature type="region of interest" description="Disordered" evidence="10">
    <location>
        <begin position="280"/>
        <end position="300"/>
    </location>
</feature>
<dbReference type="GO" id="GO:0005085">
    <property type="term" value="F:guanyl-nucleotide exchange factor activity"/>
    <property type="evidence" value="ECO:0007669"/>
    <property type="project" value="UniProtKB-KW"/>
</dbReference>
<feature type="compositionally biased region" description="Basic and acidic residues" evidence="10">
    <location>
        <begin position="689"/>
        <end position="708"/>
    </location>
</feature>
<feature type="compositionally biased region" description="Low complexity" evidence="10">
    <location>
        <begin position="2330"/>
        <end position="2346"/>
    </location>
</feature>
<feature type="compositionally biased region" description="Acidic residues" evidence="10">
    <location>
        <begin position="926"/>
        <end position="939"/>
    </location>
</feature>
<protein>
    <recommendedName>
        <fullName evidence="16">A-kinase anchor protein 13</fullName>
    </recommendedName>
</protein>
<dbReference type="Gene3D" id="3.30.60.20">
    <property type="match status" value="1"/>
</dbReference>
<dbReference type="OrthoDB" id="28045at2759"/>
<dbReference type="GO" id="GO:0043123">
    <property type="term" value="P:positive regulation of canonical NF-kappaB signal transduction"/>
    <property type="evidence" value="ECO:0007669"/>
    <property type="project" value="TreeGrafter"/>
</dbReference>
<dbReference type="GO" id="GO:0016020">
    <property type="term" value="C:membrane"/>
    <property type="evidence" value="ECO:0007669"/>
    <property type="project" value="TreeGrafter"/>
</dbReference>
<dbReference type="InterPro" id="IPR035899">
    <property type="entry name" value="DBL_dom_sf"/>
</dbReference>
<feature type="compositionally biased region" description="Basic and acidic residues" evidence="10">
    <location>
        <begin position="982"/>
        <end position="1005"/>
    </location>
</feature>
<feature type="compositionally biased region" description="Basic and acidic residues" evidence="10">
    <location>
        <begin position="2497"/>
        <end position="2508"/>
    </location>
</feature>
<dbReference type="InterPro" id="IPR001849">
    <property type="entry name" value="PH_domain"/>
</dbReference>
<feature type="compositionally biased region" description="Low complexity" evidence="10">
    <location>
        <begin position="841"/>
        <end position="850"/>
    </location>
</feature>
<keyword evidence="5" id="KW-0479">Metal-binding</keyword>
<feature type="region of interest" description="Disordered" evidence="10">
    <location>
        <begin position="323"/>
        <end position="767"/>
    </location>
</feature>
<evidence type="ECO:0000256" key="10">
    <source>
        <dbReference type="SAM" id="MobiDB-lite"/>
    </source>
</evidence>
<dbReference type="GO" id="GO:0008270">
    <property type="term" value="F:zinc ion binding"/>
    <property type="evidence" value="ECO:0007669"/>
    <property type="project" value="UniProtKB-KW"/>
</dbReference>
<feature type="compositionally biased region" description="Basic and acidic residues" evidence="10">
    <location>
        <begin position="459"/>
        <end position="472"/>
    </location>
</feature>
<keyword evidence="15" id="KW-1185">Reference proteome</keyword>
<comment type="caution">
    <text evidence="14">The sequence shown here is derived from an EMBL/GenBank/DDBJ whole genome shotgun (WGS) entry which is preliminary data.</text>
</comment>
<keyword evidence="2" id="KW-0963">Cytoplasm</keyword>
<feature type="compositionally biased region" description="Polar residues" evidence="10">
    <location>
        <begin position="577"/>
        <end position="588"/>
    </location>
</feature>
<feature type="compositionally biased region" description="Polar residues" evidence="10">
    <location>
        <begin position="628"/>
        <end position="652"/>
    </location>
</feature>
<dbReference type="GO" id="GO:0005078">
    <property type="term" value="F:MAP-kinase scaffold activity"/>
    <property type="evidence" value="ECO:0007669"/>
    <property type="project" value="TreeGrafter"/>
</dbReference>
<evidence type="ECO:0000313" key="15">
    <source>
        <dbReference type="Proteomes" id="UP001046870"/>
    </source>
</evidence>
<dbReference type="PANTHER" id="PTHR13944:SF18">
    <property type="entry name" value="A-KINASE ANCHOR PROTEIN 13"/>
    <property type="match status" value="1"/>
</dbReference>
<feature type="compositionally biased region" description="Basic and acidic residues" evidence="10">
    <location>
        <begin position="2269"/>
        <end position="2279"/>
    </location>
</feature>
<evidence type="ECO:0000256" key="8">
    <source>
        <dbReference type="ARBA" id="ARBA00023054"/>
    </source>
</evidence>
<feature type="compositionally biased region" description="Polar residues" evidence="10">
    <location>
        <begin position="2466"/>
        <end position="2483"/>
    </location>
</feature>
<dbReference type="InterPro" id="IPR002219">
    <property type="entry name" value="PKC_DAG/PE"/>
</dbReference>
<feature type="compositionally biased region" description="Polar residues" evidence="10">
    <location>
        <begin position="2516"/>
        <end position="2535"/>
    </location>
</feature>
<organism evidence="14 15">
    <name type="scientific">Megalops atlanticus</name>
    <name type="common">Tarpon</name>
    <name type="synonym">Clupea gigantea</name>
    <dbReference type="NCBI Taxonomy" id="7932"/>
    <lineage>
        <taxon>Eukaryota</taxon>
        <taxon>Metazoa</taxon>
        <taxon>Chordata</taxon>
        <taxon>Craniata</taxon>
        <taxon>Vertebrata</taxon>
        <taxon>Euteleostomi</taxon>
        <taxon>Actinopterygii</taxon>
        <taxon>Neopterygii</taxon>
        <taxon>Teleostei</taxon>
        <taxon>Elopiformes</taxon>
        <taxon>Megalopidae</taxon>
        <taxon>Megalops</taxon>
    </lineage>
</organism>
<accession>A0A9D3PXV9</accession>
<dbReference type="Pfam" id="PF00621">
    <property type="entry name" value="RhoGEF"/>
    <property type="match status" value="1"/>
</dbReference>
<feature type="region of interest" description="Disordered" evidence="10">
    <location>
        <begin position="1649"/>
        <end position="1668"/>
    </location>
</feature>
<evidence type="ECO:0000256" key="4">
    <source>
        <dbReference type="ARBA" id="ARBA00022658"/>
    </source>
</evidence>
<dbReference type="InterPro" id="IPR036770">
    <property type="entry name" value="Ankyrin_rpt-contain_sf"/>
</dbReference>
<keyword evidence="8 9" id="KW-0175">Coiled coil</keyword>
<feature type="compositionally biased region" description="Basic and acidic residues" evidence="10">
    <location>
        <begin position="875"/>
        <end position="889"/>
    </location>
</feature>
<evidence type="ECO:0000256" key="5">
    <source>
        <dbReference type="ARBA" id="ARBA00022723"/>
    </source>
</evidence>
<dbReference type="CDD" id="cd20878">
    <property type="entry name" value="C1_AKAP13"/>
    <property type="match status" value="1"/>
</dbReference>
<dbReference type="PROSITE" id="PS50003">
    <property type="entry name" value="PH_DOMAIN"/>
    <property type="match status" value="1"/>
</dbReference>
<dbReference type="PROSITE" id="PS50081">
    <property type="entry name" value="ZF_DAG_PE_2"/>
    <property type="match status" value="1"/>
</dbReference>
<dbReference type="Pfam" id="PF17838">
    <property type="entry name" value="PH_16"/>
    <property type="match status" value="1"/>
</dbReference>
<feature type="region of interest" description="Disordered" evidence="10">
    <location>
        <begin position="2329"/>
        <end position="2411"/>
    </location>
</feature>
<feature type="compositionally biased region" description="Low complexity" evidence="10">
    <location>
        <begin position="1269"/>
        <end position="1282"/>
    </location>
</feature>
<feature type="compositionally biased region" description="Low complexity" evidence="10">
    <location>
        <begin position="896"/>
        <end position="907"/>
    </location>
</feature>
<keyword evidence="3" id="KW-0597">Phosphoprotein</keyword>
<feature type="domain" description="PH" evidence="11">
    <location>
        <begin position="2017"/>
        <end position="2119"/>
    </location>
</feature>
<feature type="compositionally biased region" description="Basic and acidic residues" evidence="10">
    <location>
        <begin position="1094"/>
        <end position="1110"/>
    </location>
</feature>
<feature type="compositionally biased region" description="Acidic residues" evidence="10">
    <location>
        <begin position="1070"/>
        <end position="1081"/>
    </location>
</feature>
<feature type="compositionally biased region" description="Low complexity" evidence="10">
    <location>
        <begin position="1443"/>
        <end position="1452"/>
    </location>
</feature>
<comment type="subcellular location">
    <subcellularLocation>
        <location evidence="1">Cytoplasm</location>
    </subcellularLocation>
</comment>
<dbReference type="Gene3D" id="2.30.29.30">
    <property type="entry name" value="Pleckstrin-homology domain (PH domain)/Phosphotyrosine-binding domain (PTB)"/>
    <property type="match status" value="1"/>
</dbReference>
<gene>
    <name evidence="14" type="ORF">MATL_G00140090</name>
</gene>
<dbReference type="SMART" id="SM00325">
    <property type="entry name" value="RhoGEF"/>
    <property type="match status" value="1"/>
</dbReference>
<feature type="compositionally biased region" description="Basic and acidic residues" evidence="10">
    <location>
        <begin position="507"/>
        <end position="517"/>
    </location>
</feature>
<reference evidence="14" key="1">
    <citation type="submission" date="2021-01" db="EMBL/GenBank/DDBJ databases">
        <authorList>
            <person name="Zahm M."/>
            <person name="Roques C."/>
            <person name="Cabau C."/>
            <person name="Klopp C."/>
            <person name="Donnadieu C."/>
            <person name="Jouanno E."/>
            <person name="Lampietro C."/>
            <person name="Louis A."/>
            <person name="Herpin A."/>
            <person name="Echchiki A."/>
            <person name="Berthelot C."/>
            <person name="Parey E."/>
            <person name="Roest-Crollius H."/>
            <person name="Braasch I."/>
            <person name="Postlethwait J."/>
            <person name="Bobe J."/>
            <person name="Montfort J."/>
            <person name="Bouchez O."/>
            <person name="Begum T."/>
            <person name="Mejri S."/>
            <person name="Adams A."/>
            <person name="Chen W.-J."/>
            <person name="Guiguen Y."/>
        </authorList>
    </citation>
    <scope>NUCLEOTIDE SEQUENCE</scope>
    <source>
        <strain evidence="14">YG-15Mar2019-1</strain>
        <tissue evidence="14">Brain</tissue>
    </source>
</reference>
<evidence type="ECO:0000256" key="2">
    <source>
        <dbReference type="ARBA" id="ARBA00022490"/>
    </source>
</evidence>
<feature type="coiled-coil region" evidence="9">
    <location>
        <begin position="2137"/>
        <end position="2164"/>
    </location>
</feature>
<evidence type="ECO:0000256" key="3">
    <source>
        <dbReference type="ARBA" id="ARBA00022553"/>
    </source>
</evidence>
<feature type="compositionally biased region" description="Polar residues" evidence="10">
    <location>
        <begin position="1162"/>
        <end position="1176"/>
    </location>
</feature>
<dbReference type="PROSITE" id="PS50010">
    <property type="entry name" value="DH_2"/>
    <property type="match status" value="1"/>
</dbReference>
<dbReference type="SUPFAM" id="SSF50729">
    <property type="entry name" value="PH domain-like"/>
    <property type="match status" value="1"/>
</dbReference>
<dbReference type="GO" id="GO:0035023">
    <property type="term" value="P:regulation of Rho protein signal transduction"/>
    <property type="evidence" value="ECO:0007669"/>
    <property type="project" value="TreeGrafter"/>
</dbReference>
<feature type="compositionally biased region" description="Polar residues" evidence="10">
    <location>
        <begin position="861"/>
        <end position="872"/>
    </location>
</feature>
<feature type="compositionally biased region" description="Acidic residues" evidence="10">
    <location>
        <begin position="495"/>
        <end position="506"/>
    </location>
</feature>
<evidence type="ECO:0008006" key="16">
    <source>
        <dbReference type="Google" id="ProtNLM"/>
    </source>
</evidence>
<dbReference type="InterPro" id="IPR011993">
    <property type="entry name" value="PH-like_dom_sf"/>
</dbReference>
<dbReference type="FunFam" id="1.20.900.10:FF:000004">
    <property type="entry name" value="Rho guanine nucleotide exchange factor 2"/>
    <property type="match status" value="1"/>
</dbReference>
<feature type="compositionally biased region" description="Polar residues" evidence="10">
    <location>
        <begin position="718"/>
        <end position="731"/>
    </location>
</feature>
<evidence type="ECO:0000313" key="14">
    <source>
        <dbReference type="EMBL" id="KAG7468181.1"/>
    </source>
</evidence>
<evidence type="ECO:0000259" key="13">
    <source>
        <dbReference type="PROSITE" id="PS50081"/>
    </source>
</evidence>
<evidence type="ECO:0000256" key="9">
    <source>
        <dbReference type="SAM" id="Coils"/>
    </source>
</evidence>
<evidence type="ECO:0000259" key="11">
    <source>
        <dbReference type="PROSITE" id="PS50003"/>
    </source>
</evidence>
<feature type="region of interest" description="Disordered" evidence="10">
    <location>
        <begin position="1067"/>
        <end position="1419"/>
    </location>
</feature>
<feature type="region of interest" description="Disordered" evidence="10">
    <location>
        <begin position="779"/>
        <end position="1029"/>
    </location>
</feature>
<feature type="region of interest" description="Disordered" evidence="10">
    <location>
        <begin position="1484"/>
        <end position="1506"/>
    </location>
</feature>
<feature type="compositionally biased region" description="Basic and acidic residues" evidence="10">
    <location>
        <begin position="2348"/>
        <end position="2360"/>
    </location>
</feature>
<dbReference type="InterPro" id="IPR000219">
    <property type="entry name" value="DH_dom"/>
</dbReference>
<evidence type="ECO:0000256" key="7">
    <source>
        <dbReference type="ARBA" id="ARBA00022833"/>
    </source>
</evidence>
<dbReference type="GO" id="GO:0015629">
    <property type="term" value="C:actin cytoskeleton"/>
    <property type="evidence" value="ECO:0007669"/>
    <property type="project" value="TreeGrafter"/>
</dbReference>
<feature type="compositionally biased region" description="Basic and acidic residues" evidence="10">
    <location>
        <begin position="345"/>
        <end position="365"/>
    </location>
</feature>
<evidence type="ECO:0000259" key="12">
    <source>
        <dbReference type="PROSITE" id="PS50010"/>
    </source>
</evidence>